<organism evidence="1 2">
    <name type="scientific">Trematosphaeria pertusa</name>
    <dbReference type="NCBI Taxonomy" id="390896"/>
    <lineage>
        <taxon>Eukaryota</taxon>
        <taxon>Fungi</taxon>
        <taxon>Dikarya</taxon>
        <taxon>Ascomycota</taxon>
        <taxon>Pezizomycotina</taxon>
        <taxon>Dothideomycetes</taxon>
        <taxon>Pleosporomycetidae</taxon>
        <taxon>Pleosporales</taxon>
        <taxon>Massarineae</taxon>
        <taxon>Trematosphaeriaceae</taxon>
        <taxon>Trematosphaeria</taxon>
    </lineage>
</organism>
<evidence type="ECO:0000313" key="1">
    <source>
        <dbReference type="EMBL" id="KAF2245283.1"/>
    </source>
</evidence>
<keyword evidence="2" id="KW-1185">Reference proteome</keyword>
<protein>
    <submittedName>
        <fullName evidence="1">Uncharacterized protein</fullName>
    </submittedName>
</protein>
<dbReference type="OrthoDB" id="5314997at2759"/>
<name>A0A6A6I6Y1_9PLEO</name>
<dbReference type="EMBL" id="ML987200">
    <property type="protein sequence ID" value="KAF2245283.1"/>
    <property type="molecule type" value="Genomic_DNA"/>
</dbReference>
<dbReference type="GeneID" id="54580371"/>
<proteinExistence type="predicted"/>
<evidence type="ECO:0000313" key="2">
    <source>
        <dbReference type="Proteomes" id="UP000800094"/>
    </source>
</evidence>
<accession>A0A6A6I6Y1</accession>
<sequence>MGLASSKPTFQPFRFLDLPREIRYMVYERLPRTTKHITIVTHPHLGATLTLIMHSTPTSILATCHQAYDEARPFVQKAISDWVIEGGVKLVVSSGPHSIRVLEVVAQGLMEKLDAELLSNRQALADEQAGYHGAPAGHVFCEKIPPYVNDIQGTLLNRAACISFTNPAYYWSGCIAWFRFLWLFSSSSHAVVPWIDKSAAIIMKQKLSTAPEPPAAPQLVDIVFRVYPWQRAEDVTIGNLIYGMADLDGIQRIFQLRGVRATPWGWIEPNAELGSARPPTFGRVLSGSKNDQMWRRGVLAQYWRHRWI</sequence>
<dbReference type="AlphaFoldDB" id="A0A6A6I6Y1"/>
<gene>
    <name evidence="1" type="ORF">BU26DRAFT_507970</name>
</gene>
<dbReference type="Proteomes" id="UP000800094">
    <property type="component" value="Unassembled WGS sequence"/>
</dbReference>
<reference evidence="1" key="1">
    <citation type="journal article" date="2020" name="Stud. Mycol.">
        <title>101 Dothideomycetes genomes: a test case for predicting lifestyles and emergence of pathogens.</title>
        <authorList>
            <person name="Haridas S."/>
            <person name="Albert R."/>
            <person name="Binder M."/>
            <person name="Bloem J."/>
            <person name="Labutti K."/>
            <person name="Salamov A."/>
            <person name="Andreopoulos B."/>
            <person name="Baker S."/>
            <person name="Barry K."/>
            <person name="Bills G."/>
            <person name="Bluhm B."/>
            <person name="Cannon C."/>
            <person name="Castanera R."/>
            <person name="Culley D."/>
            <person name="Daum C."/>
            <person name="Ezra D."/>
            <person name="Gonzalez J."/>
            <person name="Henrissat B."/>
            <person name="Kuo A."/>
            <person name="Liang C."/>
            <person name="Lipzen A."/>
            <person name="Lutzoni F."/>
            <person name="Magnuson J."/>
            <person name="Mondo S."/>
            <person name="Nolan M."/>
            <person name="Ohm R."/>
            <person name="Pangilinan J."/>
            <person name="Park H.-J."/>
            <person name="Ramirez L."/>
            <person name="Alfaro M."/>
            <person name="Sun H."/>
            <person name="Tritt A."/>
            <person name="Yoshinaga Y."/>
            <person name="Zwiers L.-H."/>
            <person name="Turgeon B."/>
            <person name="Goodwin S."/>
            <person name="Spatafora J."/>
            <person name="Crous P."/>
            <person name="Grigoriev I."/>
        </authorList>
    </citation>
    <scope>NUCLEOTIDE SEQUENCE</scope>
    <source>
        <strain evidence="1">CBS 122368</strain>
    </source>
</reference>
<dbReference type="RefSeq" id="XP_033680287.1">
    <property type="nucleotide sequence ID" value="XM_033827041.1"/>
</dbReference>